<evidence type="ECO:0000313" key="2">
    <source>
        <dbReference type="Proteomes" id="UP000286947"/>
    </source>
</evidence>
<dbReference type="Proteomes" id="UP000286947">
    <property type="component" value="Unassembled WGS sequence"/>
</dbReference>
<dbReference type="AlphaFoldDB" id="A0A433SAF3"/>
<sequence length="200" mass="22333">MLNFASLLMHLNCCTVQRRTNTYMCVIISVLPSKTLLVTAHTASVMKLSVLTHQITHRRGSSNSTERYFCDFLVNGHSLLEMLDKLSGSNSGSKDGQPSDLIGSFVVGYPEHNQQKRDQLLLAAQPDTESGRIMLYICPECGDLGCGAYTVRVEKTGNHYTWHDFAYENGYEPPHLIADTAFTFDAAAYEQAMQDMTLIR</sequence>
<dbReference type="EMBL" id="PQSP01000010">
    <property type="protein sequence ID" value="RUS65711.1"/>
    <property type="molecule type" value="Genomic_DNA"/>
</dbReference>
<accession>A0A433SAF3</accession>
<comment type="caution">
    <text evidence="1">The sequence shown here is derived from an EMBL/GenBank/DDBJ whole genome shotgun (WGS) entry which is preliminary data.</text>
</comment>
<protein>
    <submittedName>
        <fullName evidence="1">Uncharacterized protein</fullName>
    </submittedName>
</protein>
<name>A0A433SAF3_9BURK</name>
<keyword evidence="2" id="KW-1185">Reference proteome</keyword>
<evidence type="ECO:0000313" key="1">
    <source>
        <dbReference type="EMBL" id="RUS65711.1"/>
    </source>
</evidence>
<gene>
    <name evidence="1" type="ORF">CUZ56_02797</name>
</gene>
<reference evidence="1 2" key="1">
    <citation type="submission" date="2018-01" db="EMBL/GenBank/DDBJ databases">
        <title>Saezia sanguinis gen. nov., sp. nov., in the order Burkholderiales isolated from human blood.</title>
        <authorList>
            <person name="Medina-Pascual M.J."/>
            <person name="Valdezate S."/>
            <person name="Monzon S."/>
            <person name="Cuesta I."/>
            <person name="Carrasco G."/>
            <person name="Villalon P."/>
            <person name="Saez-Nieto J.A."/>
        </authorList>
    </citation>
    <scope>NUCLEOTIDE SEQUENCE [LARGE SCALE GENOMIC DNA]</scope>
    <source>
        <strain evidence="1 2">CNM695-12</strain>
    </source>
</reference>
<proteinExistence type="predicted"/>
<organism evidence="1 2">
    <name type="scientific">Saezia sanguinis</name>
    <dbReference type="NCBI Taxonomy" id="1965230"/>
    <lineage>
        <taxon>Bacteria</taxon>
        <taxon>Pseudomonadati</taxon>
        <taxon>Pseudomonadota</taxon>
        <taxon>Betaproteobacteria</taxon>
        <taxon>Burkholderiales</taxon>
        <taxon>Saeziaceae</taxon>
        <taxon>Saezia</taxon>
    </lineage>
</organism>